<evidence type="ECO:0000313" key="4">
    <source>
        <dbReference type="Proteomes" id="UP001160148"/>
    </source>
</evidence>
<comment type="caution">
    <text evidence="3">The sequence shown here is derived from an EMBL/GenBank/DDBJ whole genome shotgun (WGS) entry which is preliminary data.</text>
</comment>
<feature type="compositionally biased region" description="Basic and acidic residues" evidence="1">
    <location>
        <begin position="178"/>
        <end position="187"/>
    </location>
</feature>
<feature type="region of interest" description="Disordered" evidence="1">
    <location>
        <begin position="277"/>
        <end position="299"/>
    </location>
</feature>
<feature type="compositionally biased region" description="Polar residues" evidence="1">
    <location>
        <begin position="277"/>
        <end position="286"/>
    </location>
</feature>
<name>A0AAV0VKC7_9HEMI</name>
<protein>
    <submittedName>
        <fullName evidence="3">Uncharacterized protein</fullName>
    </submittedName>
</protein>
<feature type="region of interest" description="Disordered" evidence="1">
    <location>
        <begin position="152"/>
        <end position="198"/>
    </location>
</feature>
<gene>
    <name evidence="3" type="ORF">MEUPH1_LOCUS1850</name>
</gene>
<feature type="signal peptide" evidence="2">
    <location>
        <begin position="1"/>
        <end position="26"/>
    </location>
</feature>
<proteinExistence type="predicted"/>
<feature type="chain" id="PRO_5043651003" evidence="2">
    <location>
        <begin position="27"/>
        <end position="299"/>
    </location>
</feature>
<dbReference type="AlphaFoldDB" id="A0AAV0VKC7"/>
<dbReference type="EMBL" id="CARXXK010000001">
    <property type="protein sequence ID" value="CAI6344754.1"/>
    <property type="molecule type" value="Genomic_DNA"/>
</dbReference>
<accession>A0AAV0VKC7</accession>
<keyword evidence="2" id="KW-0732">Signal</keyword>
<evidence type="ECO:0000256" key="2">
    <source>
        <dbReference type="SAM" id="SignalP"/>
    </source>
</evidence>
<evidence type="ECO:0000256" key="1">
    <source>
        <dbReference type="SAM" id="MobiDB-lite"/>
    </source>
</evidence>
<organism evidence="3 4">
    <name type="scientific">Macrosiphum euphorbiae</name>
    <name type="common">potato aphid</name>
    <dbReference type="NCBI Taxonomy" id="13131"/>
    <lineage>
        <taxon>Eukaryota</taxon>
        <taxon>Metazoa</taxon>
        <taxon>Ecdysozoa</taxon>
        <taxon>Arthropoda</taxon>
        <taxon>Hexapoda</taxon>
        <taxon>Insecta</taxon>
        <taxon>Pterygota</taxon>
        <taxon>Neoptera</taxon>
        <taxon>Paraneoptera</taxon>
        <taxon>Hemiptera</taxon>
        <taxon>Sternorrhyncha</taxon>
        <taxon>Aphidomorpha</taxon>
        <taxon>Aphidoidea</taxon>
        <taxon>Aphididae</taxon>
        <taxon>Macrosiphini</taxon>
        <taxon>Macrosiphum</taxon>
    </lineage>
</organism>
<sequence length="299" mass="33092">MYFKITMFWFMLNIFLMISAISQVRGSNKNSTKKSNSLHQAKNEPSVLMLKDGKGNTYKYIYPNDMDQFSKMSTLGNKNSSTVIHLPPGILKSENASCDTSDSPVDHPIGTILSSTLHEGPLDTNPKNSITEHKQSSPGSKVVPIVDILFPKTPGGEPCEEENTAVSINENESTDETTTIKDCKTEKEEDGNGADGSTDIKSIYDGKNYAKDISNNAKILSQINNVKYESSNNQQNSQKPCDARNDLILLVENDIKLKFFLKSNGRMDKLSLLNNRKNSTINPKNELSSDDDVIANISE</sequence>
<keyword evidence="4" id="KW-1185">Reference proteome</keyword>
<evidence type="ECO:0000313" key="3">
    <source>
        <dbReference type="EMBL" id="CAI6344754.1"/>
    </source>
</evidence>
<dbReference type="Proteomes" id="UP001160148">
    <property type="component" value="Unassembled WGS sequence"/>
</dbReference>
<reference evidence="3 4" key="1">
    <citation type="submission" date="2023-01" db="EMBL/GenBank/DDBJ databases">
        <authorList>
            <person name="Whitehead M."/>
        </authorList>
    </citation>
    <scope>NUCLEOTIDE SEQUENCE [LARGE SCALE GENOMIC DNA]</scope>
</reference>